<dbReference type="GO" id="GO:0047661">
    <property type="term" value="F:amino-acid racemase activity"/>
    <property type="evidence" value="ECO:0007669"/>
    <property type="project" value="InterPro"/>
</dbReference>
<dbReference type="RefSeq" id="WP_131901056.1">
    <property type="nucleotide sequence ID" value="NZ_SMKU01000277.1"/>
</dbReference>
<dbReference type="InterPro" id="IPR004380">
    <property type="entry name" value="Asp_race"/>
</dbReference>
<dbReference type="Proteomes" id="UP000294513">
    <property type="component" value="Unassembled WGS sequence"/>
</dbReference>
<dbReference type="SUPFAM" id="SSF53681">
    <property type="entry name" value="Aspartate/glutamate racemase"/>
    <property type="match status" value="2"/>
</dbReference>
<dbReference type="InterPro" id="IPR001920">
    <property type="entry name" value="Asp/Glu_race"/>
</dbReference>
<dbReference type="AlphaFoldDB" id="A0A4R5AI77"/>
<evidence type="ECO:0000313" key="4">
    <source>
        <dbReference type="Proteomes" id="UP000294513"/>
    </source>
</evidence>
<evidence type="ECO:0000313" key="3">
    <source>
        <dbReference type="EMBL" id="TDD72211.1"/>
    </source>
</evidence>
<organism evidence="3 4">
    <name type="scientific">Actinomadura rubrisoli</name>
    <dbReference type="NCBI Taxonomy" id="2530368"/>
    <lineage>
        <taxon>Bacteria</taxon>
        <taxon>Bacillati</taxon>
        <taxon>Actinomycetota</taxon>
        <taxon>Actinomycetes</taxon>
        <taxon>Streptosporangiales</taxon>
        <taxon>Thermomonosporaceae</taxon>
        <taxon>Actinomadura</taxon>
    </lineage>
</organism>
<dbReference type="Pfam" id="PF01177">
    <property type="entry name" value="Asp_Glu_race"/>
    <property type="match status" value="1"/>
</dbReference>
<comment type="similarity">
    <text evidence="1">Belongs to the aspartate/glutamate racemases family.</text>
</comment>
<keyword evidence="4" id="KW-1185">Reference proteome</keyword>
<dbReference type="EC" id="5.1.1.-" evidence="3"/>
<dbReference type="PANTHER" id="PTHR21198">
    <property type="entry name" value="GLUTAMATE RACEMASE"/>
    <property type="match status" value="1"/>
</dbReference>
<evidence type="ECO:0000256" key="2">
    <source>
        <dbReference type="ARBA" id="ARBA00023235"/>
    </source>
</evidence>
<protein>
    <submittedName>
        <fullName evidence="3">Amino acid racemase</fullName>
        <ecNumber evidence="3">5.1.1.-</ecNumber>
    </submittedName>
</protein>
<name>A0A4R5AI77_9ACTN</name>
<sequence length="237" mass="25445">MKNNSPRVIGMLGGMSWASSAVYYRMINERIAKELGGLHSARILLNSVDFAEIVQWNADGDWDSVADRLGGIAQGLERVGAECMLIACVTQHVVAGTIAARINVPLISIVKVTGDAIAADGNQRIGLLGTHFTMTHGFFVDALANRGIDVLLPEGVERKYIHESILNEFNLGIFNDSTRQKYLGIIDGLVARGAQGIVLACTEIGMLVGQDQVPGVPLYDTTALHVGEAVRFSLDQA</sequence>
<reference evidence="3 4" key="1">
    <citation type="submission" date="2019-03" db="EMBL/GenBank/DDBJ databases">
        <title>Draft genome sequences of novel Actinobacteria.</title>
        <authorList>
            <person name="Sahin N."/>
            <person name="Ay H."/>
            <person name="Saygin H."/>
        </authorList>
    </citation>
    <scope>NUCLEOTIDE SEQUENCE [LARGE SCALE GENOMIC DNA]</scope>
    <source>
        <strain evidence="3 4">H3C3</strain>
    </source>
</reference>
<dbReference type="Gene3D" id="3.40.50.1860">
    <property type="match status" value="2"/>
</dbReference>
<dbReference type="NCBIfam" id="TIGR00035">
    <property type="entry name" value="asp_race"/>
    <property type="match status" value="1"/>
</dbReference>
<evidence type="ECO:0000256" key="1">
    <source>
        <dbReference type="ARBA" id="ARBA00007847"/>
    </source>
</evidence>
<accession>A0A4R5AI77</accession>
<proteinExistence type="inferred from homology"/>
<dbReference type="EMBL" id="SMKU01000277">
    <property type="protein sequence ID" value="TDD72211.1"/>
    <property type="molecule type" value="Genomic_DNA"/>
</dbReference>
<dbReference type="OrthoDB" id="9803739at2"/>
<comment type="caution">
    <text evidence="3">The sequence shown here is derived from an EMBL/GenBank/DDBJ whole genome shotgun (WGS) entry which is preliminary data.</text>
</comment>
<dbReference type="PANTHER" id="PTHR21198:SF7">
    <property type="entry name" value="ASPARTATE-GLUTAMATE RACEMASE FAMILY"/>
    <property type="match status" value="1"/>
</dbReference>
<dbReference type="InterPro" id="IPR015942">
    <property type="entry name" value="Asp/Glu/hydantoin_racemase"/>
</dbReference>
<keyword evidence="2 3" id="KW-0413">Isomerase</keyword>
<gene>
    <name evidence="3" type="ORF">E1298_35100</name>
</gene>